<organism evidence="5 6">
    <name type="scientific">Smittium mucronatum</name>
    <dbReference type="NCBI Taxonomy" id="133383"/>
    <lineage>
        <taxon>Eukaryota</taxon>
        <taxon>Fungi</taxon>
        <taxon>Fungi incertae sedis</taxon>
        <taxon>Zoopagomycota</taxon>
        <taxon>Kickxellomycotina</taxon>
        <taxon>Harpellomycetes</taxon>
        <taxon>Harpellales</taxon>
        <taxon>Legeriomycetaceae</taxon>
        <taxon>Smittium</taxon>
    </lineage>
</organism>
<dbReference type="Gene3D" id="2.80.10.50">
    <property type="match status" value="1"/>
</dbReference>
<comment type="caution">
    <text evidence="5">The sequence shown here is derived from an EMBL/GenBank/DDBJ whole genome shotgun (WGS) entry which is preliminary data.</text>
</comment>
<dbReference type="InterPro" id="IPR036300">
    <property type="entry name" value="MIR_dom_sf"/>
</dbReference>
<evidence type="ECO:0000313" key="6">
    <source>
        <dbReference type="Proteomes" id="UP000187455"/>
    </source>
</evidence>
<feature type="domain" description="MIR" evidence="4">
    <location>
        <begin position="303"/>
        <end position="356"/>
    </location>
</feature>
<dbReference type="PANTHER" id="PTHR46809">
    <property type="entry name" value="STROMAL CELL-DERIVED FACTOR 2-LIKE PROTEIN"/>
    <property type="match status" value="1"/>
</dbReference>
<evidence type="ECO:0000259" key="4">
    <source>
        <dbReference type="PROSITE" id="PS50919"/>
    </source>
</evidence>
<name>A0A1R0GTC5_9FUNG</name>
<protein>
    <submittedName>
        <fullName evidence="5">Stromal cell-derived factor 2-like protein</fullName>
    </submittedName>
</protein>
<feature type="compositionally biased region" description="Low complexity" evidence="3">
    <location>
        <begin position="18"/>
        <end position="35"/>
    </location>
</feature>
<keyword evidence="1" id="KW-0732">Signal</keyword>
<reference evidence="5 6" key="1">
    <citation type="journal article" date="2016" name="Mol. Biol. Evol.">
        <title>Genome-Wide Survey of Gut Fungi (Harpellales) Reveals the First Horizontally Transferred Ubiquitin Gene from a Mosquito Host.</title>
        <authorList>
            <person name="Wang Y."/>
            <person name="White M.M."/>
            <person name="Kvist S."/>
            <person name="Moncalvo J.M."/>
        </authorList>
    </citation>
    <scope>NUCLEOTIDE SEQUENCE [LARGE SCALE GENOMIC DNA]</scope>
    <source>
        <strain evidence="5 6">ALG-7-W6</strain>
    </source>
</reference>
<evidence type="ECO:0000256" key="1">
    <source>
        <dbReference type="ARBA" id="ARBA00022729"/>
    </source>
</evidence>
<dbReference type="Proteomes" id="UP000187455">
    <property type="component" value="Unassembled WGS sequence"/>
</dbReference>
<gene>
    <name evidence="5" type="ORF">AYI68_g5757</name>
</gene>
<dbReference type="AlphaFoldDB" id="A0A1R0GTC5"/>
<dbReference type="InterPro" id="IPR016093">
    <property type="entry name" value="MIR_motif"/>
</dbReference>
<evidence type="ECO:0000256" key="3">
    <source>
        <dbReference type="SAM" id="MobiDB-lite"/>
    </source>
</evidence>
<proteinExistence type="predicted"/>
<evidence type="ECO:0000256" key="2">
    <source>
        <dbReference type="ARBA" id="ARBA00022737"/>
    </source>
</evidence>
<feature type="compositionally biased region" description="Polar residues" evidence="3">
    <location>
        <begin position="36"/>
        <end position="117"/>
    </location>
</feature>
<dbReference type="Pfam" id="PF02815">
    <property type="entry name" value="MIR"/>
    <property type="match status" value="1"/>
</dbReference>
<feature type="compositionally biased region" description="Polar residues" evidence="3">
    <location>
        <begin position="181"/>
        <end position="198"/>
    </location>
</feature>
<feature type="region of interest" description="Disordered" evidence="3">
    <location>
        <begin position="1"/>
        <end position="213"/>
    </location>
</feature>
<dbReference type="SUPFAM" id="SSF82109">
    <property type="entry name" value="MIR domain"/>
    <property type="match status" value="1"/>
</dbReference>
<dbReference type="STRING" id="133383.A0A1R0GTC5"/>
<keyword evidence="6" id="KW-1185">Reference proteome</keyword>
<keyword evidence="2" id="KW-0677">Repeat</keyword>
<accession>A0A1R0GTC5</accession>
<dbReference type="OrthoDB" id="5588846at2759"/>
<feature type="domain" description="MIR" evidence="4">
    <location>
        <begin position="243"/>
        <end position="299"/>
    </location>
</feature>
<dbReference type="PANTHER" id="PTHR46809:SF2">
    <property type="entry name" value="GH21273P"/>
    <property type="match status" value="1"/>
</dbReference>
<dbReference type="EMBL" id="LSSL01003718">
    <property type="protein sequence ID" value="OLY80150.1"/>
    <property type="molecule type" value="Genomic_DNA"/>
</dbReference>
<dbReference type="SMART" id="SM00472">
    <property type="entry name" value="MIR"/>
    <property type="match status" value="2"/>
</dbReference>
<sequence length="356" mass="38391">MYGFDKMKNSLPEDEEYNNSSSNNNKSKNSQSQNSRAPQESSYVAQGNASQPGYGNTQSQGYGNSQSQEYGSSKPSGYNNTQSQGYGNSQPQGYGNAKPSNQNTTGSQGYGNTQPQEYGSAKPSGYGSTQSQEYGSAKPSGFGNNQSQQYGGAKPPAYGGNKAEESSGLLNKPNAPGAGAKSQQFGSNTGAGQNSASNQKDSSYNDGSSSQQSNQLLACAKDNRDDTCSWMIVPVNGDNTPSGDPLVYGTQVRLFNTRNKTYLHSHPNFTSPKSGQGEVTVFGSDEYSDNNDHWIAERYSDGAHTQPWSADGSVMFKHTNTGSYLHSHDVRLDNGQQEVTCYNNCQDDNNRWVMEY</sequence>
<evidence type="ECO:0000313" key="5">
    <source>
        <dbReference type="EMBL" id="OLY80150.1"/>
    </source>
</evidence>
<dbReference type="PROSITE" id="PS50919">
    <property type="entry name" value="MIR"/>
    <property type="match status" value="2"/>
</dbReference>
<feature type="compositionally biased region" description="Low complexity" evidence="3">
    <location>
        <begin position="199"/>
        <end position="213"/>
    </location>
</feature>